<gene>
    <name evidence="2" type="ORF">JIN78_11125</name>
</gene>
<reference evidence="2" key="1">
    <citation type="submission" date="2021-01" db="EMBL/GenBank/DDBJ databases">
        <title>Modified the classification status of verrucomicrobia.</title>
        <authorList>
            <person name="Feng X."/>
        </authorList>
    </citation>
    <scope>NUCLEOTIDE SEQUENCE</scope>
    <source>
        <strain evidence="2">KCTC 12986</strain>
    </source>
</reference>
<dbReference type="Gene3D" id="2.60.40.3680">
    <property type="match status" value="1"/>
</dbReference>
<dbReference type="RefSeq" id="WP_200392047.1">
    <property type="nucleotide sequence ID" value="NZ_JAENIO010000027.1"/>
</dbReference>
<dbReference type="Proteomes" id="UP000604083">
    <property type="component" value="Unassembled WGS sequence"/>
</dbReference>
<comment type="caution">
    <text evidence="2">The sequence shown here is derived from an EMBL/GenBank/DDBJ whole genome shotgun (WGS) entry which is preliminary data.</text>
</comment>
<keyword evidence="1" id="KW-0732">Signal</keyword>
<feature type="signal peptide" evidence="1">
    <location>
        <begin position="1"/>
        <end position="16"/>
    </location>
</feature>
<feature type="chain" id="PRO_5037188250" evidence="1">
    <location>
        <begin position="17"/>
        <end position="256"/>
    </location>
</feature>
<keyword evidence="3" id="KW-1185">Reference proteome</keyword>
<dbReference type="EMBL" id="JAENIO010000027">
    <property type="protein sequence ID" value="MBK1834613.1"/>
    <property type="molecule type" value="Genomic_DNA"/>
</dbReference>
<proteinExistence type="predicted"/>
<evidence type="ECO:0000313" key="3">
    <source>
        <dbReference type="Proteomes" id="UP000604083"/>
    </source>
</evidence>
<sequence length="256" mass="28345">MKLLALLFLLPLSLLANDTAMHDGGAGPEPVGWTSGEESVVRMVREEITVEMNPIDSAVHCRFVFVNEKKNGVATQQLGFPDITRSQQDGDIMGAISEMRSFVNGQEVETSLVSKELADFGKQTWHVITAQFPPGEEVIVERRFRTANGATAGGPHFFGYTTQTGGNWHGRIAKGTFTVHLAEGMQAARLELEPANGWQRSEDGRRLQLVWTDFEPRTEVNRHYWSVGWHFPGEAFGDNGTLRDALAKPYLSPSSD</sequence>
<dbReference type="AlphaFoldDB" id="A0A934RSH1"/>
<accession>A0A934RSH1</accession>
<organism evidence="2 3">
    <name type="scientific">Roseibacillus ishigakijimensis</name>
    <dbReference type="NCBI Taxonomy" id="454146"/>
    <lineage>
        <taxon>Bacteria</taxon>
        <taxon>Pseudomonadati</taxon>
        <taxon>Verrucomicrobiota</taxon>
        <taxon>Verrucomicrobiia</taxon>
        <taxon>Verrucomicrobiales</taxon>
        <taxon>Verrucomicrobiaceae</taxon>
        <taxon>Roseibacillus</taxon>
    </lineage>
</organism>
<evidence type="ECO:0000256" key="1">
    <source>
        <dbReference type="SAM" id="SignalP"/>
    </source>
</evidence>
<protein>
    <submittedName>
        <fullName evidence="2">Uncharacterized protein</fullName>
    </submittedName>
</protein>
<name>A0A934RSH1_9BACT</name>
<evidence type="ECO:0000313" key="2">
    <source>
        <dbReference type="EMBL" id="MBK1834613.1"/>
    </source>
</evidence>